<feature type="chain" id="PRO_5034213365" evidence="3">
    <location>
        <begin position="29"/>
        <end position="541"/>
    </location>
</feature>
<keyword evidence="2 6" id="KW-0378">Hydrolase</keyword>
<dbReference type="Pfam" id="PF08386">
    <property type="entry name" value="Abhydrolase_4"/>
    <property type="match status" value="1"/>
</dbReference>
<dbReference type="PANTHER" id="PTHR43248:SF25">
    <property type="entry name" value="AB HYDROLASE-1 DOMAIN-CONTAINING PROTEIN-RELATED"/>
    <property type="match status" value="1"/>
</dbReference>
<evidence type="ECO:0000313" key="7">
    <source>
        <dbReference type="Proteomes" id="UP000636479"/>
    </source>
</evidence>
<dbReference type="InterPro" id="IPR051601">
    <property type="entry name" value="Serine_prot/Carboxylest_S33"/>
</dbReference>
<feature type="domain" description="AB hydrolase-1" evidence="4">
    <location>
        <begin position="95"/>
        <end position="268"/>
    </location>
</feature>
<comment type="caution">
    <text evidence="6">The sequence shown here is derived from an EMBL/GenBank/DDBJ whole genome shotgun (WGS) entry which is preliminary data.</text>
</comment>
<dbReference type="InterPro" id="IPR029058">
    <property type="entry name" value="AB_hydrolase_fold"/>
</dbReference>
<gene>
    <name evidence="6" type="ORF">MIND_00631200</name>
</gene>
<dbReference type="Gene3D" id="3.40.50.1820">
    <property type="entry name" value="alpha/beta hydrolase"/>
    <property type="match status" value="1"/>
</dbReference>
<dbReference type="Pfam" id="PF00561">
    <property type="entry name" value="Abhydrolase_1"/>
    <property type="match status" value="1"/>
</dbReference>
<comment type="similarity">
    <text evidence="1">Belongs to the peptidase S33 family.</text>
</comment>
<accession>A0A8H6SU67</accession>
<reference evidence="6" key="1">
    <citation type="submission" date="2020-05" db="EMBL/GenBank/DDBJ databases">
        <title>Mycena genomes resolve the evolution of fungal bioluminescence.</title>
        <authorList>
            <person name="Tsai I.J."/>
        </authorList>
    </citation>
    <scope>NUCLEOTIDE SEQUENCE</scope>
    <source>
        <strain evidence="6">171206Taipei</strain>
    </source>
</reference>
<evidence type="ECO:0000256" key="3">
    <source>
        <dbReference type="SAM" id="SignalP"/>
    </source>
</evidence>
<dbReference type="AlphaFoldDB" id="A0A8H6SU67"/>
<keyword evidence="7" id="KW-1185">Reference proteome</keyword>
<feature type="signal peptide" evidence="3">
    <location>
        <begin position="1"/>
        <end position="28"/>
    </location>
</feature>
<organism evidence="6 7">
    <name type="scientific">Mycena indigotica</name>
    <dbReference type="NCBI Taxonomy" id="2126181"/>
    <lineage>
        <taxon>Eukaryota</taxon>
        <taxon>Fungi</taxon>
        <taxon>Dikarya</taxon>
        <taxon>Basidiomycota</taxon>
        <taxon>Agaricomycotina</taxon>
        <taxon>Agaricomycetes</taxon>
        <taxon>Agaricomycetidae</taxon>
        <taxon>Agaricales</taxon>
        <taxon>Marasmiineae</taxon>
        <taxon>Mycenaceae</taxon>
        <taxon>Mycena</taxon>
    </lineage>
</organism>
<dbReference type="InterPro" id="IPR000073">
    <property type="entry name" value="AB_hydrolase_1"/>
</dbReference>
<dbReference type="PANTHER" id="PTHR43248">
    <property type="entry name" value="2-SUCCINYL-6-HYDROXY-2,4-CYCLOHEXADIENE-1-CARBOXYLATE SYNTHASE"/>
    <property type="match status" value="1"/>
</dbReference>
<dbReference type="GeneID" id="59345567"/>
<dbReference type="Proteomes" id="UP000636479">
    <property type="component" value="Unassembled WGS sequence"/>
</dbReference>
<feature type="domain" description="Peptidase S33 tripeptidyl aminopeptidase-like C-terminal" evidence="5">
    <location>
        <begin position="417"/>
        <end position="531"/>
    </location>
</feature>
<evidence type="ECO:0000256" key="1">
    <source>
        <dbReference type="ARBA" id="ARBA00010088"/>
    </source>
</evidence>
<dbReference type="GO" id="GO:0016787">
    <property type="term" value="F:hydrolase activity"/>
    <property type="evidence" value="ECO:0007669"/>
    <property type="project" value="UniProtKB-KW"/>
</dbReference>
<dbReference type="SUPFAM" id="SSF53474">
    <property type="entry name" value="alpha/beta-Hydrolases"/>
    <property type="match status" value="1"/>
</dbReference>
<name>A0A8H6SU67_9AGAR</name>
<evidence type="ECO:0000313" key="6">
    <source>
        <dbReference type="EMBL" id="KAF7304000.1"/>
    </source>
</evidence>
<evidence type="ECO:0000256" key="2">
    <source>
        <dbReference type="ARBA" id="ARBA00022801"/>
    </source>
</evidence>
<proteinExistence type="inferred from homology"/>
<dbReference type="OrthoDB" id="425534at2759"/>
<evidence type="ECO:0000259" key="4">
    <source>
        <dbReference type="Pfam" id="PF00561"/>
    </source>
</evidence>
<evidence type="ECO:0000259" key="5">
    <source>
        <dbReference type="Pfam" id="PF08386"/>
    </source>
</evidence>
<keyword evidence="3" id="KW-0732">Signal</keyword>
<dbReference type="RefSeq" id="XP_037220972.1">
    <property type="nucleotide sequence ID" value="XM_037363051.1"/>
</dbReference>
<protein>
    <submittedName>
        <fullName evidence="6">Alpha beta hydrolase fold family</fullName>
    </submittedName>
</protein>
<sequence length="541" mass="57053">MNTNSSPKTSMLFLPLLLTSFLVSPAIAQNATDTFDWSSLKPSANLSWVPCNSIFQCARLEVPLDYASPSLGTAAIAVVRLPANVSTSSSAYRGPILFNPGGPGGTGVEALVAFAPRFPALFGSQYDFVSFDPRGVGVSTPPVSLFGSPVERALWDAGSFPTSLNASSDSTALVRSWGLAQVQGEVAAERDKTGILKYVTTDNVARDMLVITQQMGFPKLKYYGLSYGSVLGATFAALFPDKVDRMILDADLSVQASSADAALQTFFTSCAAAGPSTCPFANNKKNTPEQLAARLTALTNAVRKQPVPVATPAGYGLVDYSLLRSAIYDSISSPFDTFPTLAKALADLEKGDGAALFAIEAEPLFQCGNNDPDFSGAGVAIGCGDAAEVHDSLEELGTFYRKAAKVSQFAEFLVGMRRVTCSGWKVYRQDRFKGPLPVVKTSFPILFVSNTADPITSKAGCVNIVADKVLGNSPGPPPHRALKTISKFPGSVLLTQDCPGHTSISATSRCTLGAFAAYMLNGTLPHPGTVCPVDQELFGTE</sequence>
<dbReference type="InterPro" id="IPR013595">
    <property type="entry name" value="Pept_S33_TAP-like_C"/>
</dbReference>
<dbReference type="EMBL" id="JACAZF010000005">
    <property type="protein sequence ID" value="KAF7304000.1"/>
    <property type="molecule type" value="Genomic_DNA"/>
</dbReference>